<dbReference type="Gene3D" id="3.30.710.10">
    <property type="entry name" value="Potassium Channel Kv1.1, Chain A"/>
    <property type="match status" value="1"/>
</dbReference>
<dbReference type="STRING" id="645133.E3Q7E0"/>
<dbReference type="PANTHER" id="PTHR24413">
    <property type="entry name" value="SPECKLE-TYPE POZ PROTEIN"/>
    <property type="match status" value="1"/>
</dbReference>
<dbReference type="RefSeq" id="XP_008090798.1">
    <property type="nucleotide sequence ID" value="XM_008092607.1"/>
</dbReference>
<reference evidence="3" key="1">
    <citation type="journal article" date="2012" name="Nat. Genet.">
        <title>Lifestyle transitions in plant pathogenic Colletotrichum fungi deciphered by genome and transcriptome analyses.</title>
        <authorList>
            <person name="O'Connell R.J."/>
            <person name="Thon M.R."/>
            <person name="Hacquard S."/>
            <person name="Amyotte S.G."/>
            <person name="Kleemann J."/>
            <person name="Torres M.F."/>
            <person name="Damm U."/>
            <person name="Buiate E.A."/>
            <person name="Epstein L."/>
            <person name="Alkan N."/>
            <person name="Altmueller J."/>
            <person name="Alvarado-Balderrama L."/>
            <person name="Bauser C.A."/>
            <person name="Becker C."/>
            <person name="Birren B.W."/>
            <person name="Chen Z."/>
            <person name="Choi J."/>
            <person name="Crouch J.A."/>
            <person name="Duvick J.P."/>
            <person name="Farman M.A."/>
            <person name="Gan P."/>
            <person name="Heiman D."/>
            <person name="Henrissat B."/>
            <person name="Howard R.J."/>
            <person name="Kabbage M."/>
            <person name="Koch C."/>
            <person name="Kracher B."/>
            <person name="Kubo Y."/>
            <person name="Law A.D."/>
            <person name="Lebrun M.-H."/>
            <person name="Lee Y.-H."/>
            <person name="Miyara I."/>
            <person name="Moore N."/>
            <person name="Neumann U."/>
            <person name="Nordstroem K."/>
            <person name="Panaccione D.G."/>
            <person name="Panstruga R."/>
            <person name="Place M."/>
            <person name="Proctor R.H."/>
            <person name="Prusky D."/>
            <person name="Rech G."/>
            <person name="Reinhardt R."/>
            <person name="Rollins J.A."/>
            <person name="Rounsley S."/>
            <person name="Schardl C.L."/>
            <person name="Schwartz D.C."/>
            <person name="Shenoy N."/>
            <person name="Shirasu K."/>
            <person name="Sikhakolli U.R."/>
            <person name="Stueber K."/>
            <person name="Sukno S.A."/>
            <person name="Sweigard J.A."/>
            <person name="Takano Y."/>
            <person name="Takahara H."/>
            <person name="Trail F."/>
            <person name="van der Does H.C."/>
            <person name="Voll L.M."/>
            <person name="Will I."/>
            <person name="Young S."/>
            <person name="Zeng Q."/>
            <person name="Zhang J."/>
            <person name="Zhou S."/>
            <person name="Dickman M.B."/>
            <person name="Schulze-Lefert P."/>
            <person name="Ver Loren van Themaat E."/>
            <person name="Ma L.-J."/>
            <person name="Vaillancourt L.J."/>
        </authorList>
    </citation>
    <scope>NUCLEOTIDE SEQUENCE [LARGE SCALE GENOMIC DNA]</scope>
    <source>
        <strain evidence="3">M1.001 / M2 / FGSC 10212</strain>
    </source>
</reference>
<dbReference type="eggNOG" id="ENOG502RW30">
    <property type="taxonomic scope" value="Eukaryota"/>
</dbReference>
<proteinExistence type="predicted"/>
<dbReference type="InterPro" id="IPR000210">
    <property type="entry name" value="BTB/POZ_dom"/>
</dbReference>
<name>E3Q7E0_COLGM</name>
<dbReference type="SUPFAM" id="SSF54695">
    <property type="entry name" value="POZ domain"/>
    <property type="match status" value="1"/>
</dbReference>
<dbReference type="VEuPathDB" id="FungiDB:GLRG_02598"/>
<evidence type="ECO:0000313" key="3">
    <source>
        <dbReference type="Proteomes" id="UP000008782"/>
    </source>
</evidence>
<dbReference type="OrthoDB" id="6359816at2759"/>
<dbReference type="AlphaFoldDB" id="E3Q7E0"/>
<accession>E3Q7E0</accession>
<dbReference type="Pfam" id="PF00651">
    <property type="entry name" value="BTB"/>
    <property type="match status" value="1"/>
</dbReference>
<dbReference type="GeneID" id="24407963"/>
<dbReference type="CDD" id="cd18186">
    <property type="entry name" value="BTB_POZ_ZBTB_KLHL-like"/>
    <property type="match status" value="1"/>
</dbReference>
<sequence length="237" mass="26735">MACLPNPERLLETGKFSDFTIICQSTKIRVHKVILGSHSGYFAALFRRKMKEAVVTFDDVDPGVMKHLIRFFYSNDQELGFESSDLKTNVGVWILADRLQARRAMKEVEISLMGYLSKYEHKKAASHESLIDMVFSHPACAESAVGLIFADAMWAVFAKSDCAKAALARLSKYTELMQIMLIWSHSYMQRGADFNERKSLVACDPDAVESWRCQAIYMVLTDDTAEDSDTDDSDSSI</sequence>
<keyword evidence="3" id="KW-1185">Reference proteome</keyword>
<dbReference type="Proteomes" id="UP000008782">
    <property type="component" value="Unassembled WGS sequence"/>
</dbReference>
<evidence type="ECO:0000313" key="2">
    <source>
        <dbReference type="EMBL" id="EFQ26778.1"/>
    </source>
</evidence>
<dbReference type="SMART" id="SM00225">
    <property type="entry name" value="BTB"/>
    <property type="match status" value="1"/>
</dbReference>
<dbReference type="EMBL" id="GG697335">
    <property type="protein sequence ID" value="EFQ26778.1"/>
    <property type="molecule type" value="Genomic_DNA"/>
</dbReference>
<dbReference type="PROSITE" id="PS50097">
    <property type="entry name" value="BTB"/>
    <property type="match status" value="1"/>
</dbReference>
<gene>
    <name evidence="2" type="ORF">GLRG_02598</name>
</gene>
<protein>
    <submittedName>
        <fullName evidence="2">BTB/POZ domain-containing protein</fullName>
    </submittedName>
</protein>
<feature type="domain" description="BTB" evidence="1">
    <location>
        <begin position="17"/>
        <end position="81"/>
    </location>
</feature>
<evidence type="ECO:0000259" key="1">
    <source>
        <dbReference type="PROSITE" id="PS50097"/>
    </source>
</evidence>
<dbReference type="InterPro" id="IPR011333">
    <property type="entry name" value="SKP1/BTB/POZ_sf"/>
</dbReference>
<dbReference type="HOGENOM" id="CLU_103005_0_0_1"/>
<organism evidence="3">
    <name type="scientific">Colletotrichum graminicola (strain M1.001 / M2 / FGSC 10212)</name>
    <name type="common">Maize anthracnose fungus</name>
    <name type="synonym">Glomerella graminicola</name>
    <dbReference type="NCBI Taxonomy" id="645133"/>
    <lineage>
        <taxon>Eukaryota</taxon>
        <taxon>Fungi</taxon>
        <taxon>Dikarya</taxon>
        <taxon>Ascomycota</taxon>
        <taxon>Pezizomycotina</taxon>
        <taxon>Sordariomycetes</taxon>
        <taxon>Hypocreomycetidae</taxon>
        <taxon>Glomerellales</taxon>
        <taxon>Glomerellaceae</taxon>
        <taxon>Colletotrichum</taxon>
        <taxon>Colletotrichum graminicola species complex</taxon>
    </lineage>
</organism>